<reference evidence="1" key="1">
    <citation type="submission" date="2022-08" db="EMBL/GenBank/DDBJ databases">
        <title>Genome Sequence of Lecanicillium fungicola.</title>
        <authorList>
            <person name="Buettner E."/>
        </authorList>
    </citation>
    <scope>NUCLEOTIDE SEQUENCE</scope>
    <source>
        <strain evidence="1">Babe33</strain>
    </source>
</reference>
<organism evidence="1 2">
    <name type="scientific">Zarea fungicola</name>
    <dbReference type="NCBI Taxonomy" id="93591"/>
    <lineage>
        <taxon>Eukaryota</taxon>
        <taxon>Fungi</taxon>
        <taxon>Dikarya</taxon>
        <taxon>Ascomycota</taxon>
        <taxon>Pezizomycotina</taxon>
        <taxon>Sordariomycetes</taxon>
        <taxon>Hypocreomycetidae</taxon>
        <taxon>Hypocreales</taxon>
        <taxon>Cordycipitaceae</taxon>
        <taxon>Zarea</taxon>
    </lineage>
</organism>
<sequence length="245" mass="28177">MTESQVTLFDCPSRFGTGTCWSPNVWKTRLLLNYKNIDYKTEWLHAPDIAPLLESFGIPPHTSKFEMVPYTLPAVRLPDNTYVMESSSISRKVEAMYPEPSVDLDSPLQEEVQRALNKIMVRLAPVLVPRMPRETLSGVSIQYHRQARRKTFGMSLEEFEDRFGGDKAWKKAEPYLRQLADILKANTDGPFCMGAKPTYADFLIVAFLEWCVCLRGPNFDRIVDIDRSFSDVYMACKPWLARNDH</sequence>
<keyword evidence="2" id="KW-1185">Reference proteome</keyword>
<accession>A0ACC1NVN5</accession>
<name>A0ACC1NVN5_9HYPO</name>
<evidence type="ECO:0000313" key="2">
    <source>
        <dbReference type="Proteomes" id="UP001143910"/>
    </source>
</evidence>
<gene>
    <name evidence="1" type="ORF">NQ176_g1001</name>
</gene>
<proteinExistence type="predicted"/>
<comment type="caution">
    <text evidence="1">The sequence shown here is derived from an EMBL/GenBank/DDBJ whole genome shotgun (WGS) entry which is preliminary data.</text>
</comment>
<dbReference type="EMBL" id="JANJQO010000048">
    <property type="protein sequence ID" value="KAJ2983005.1"/>
    <property type="molecule type" value="Genomic_DNA"/>
</dbReference>
<dbReference type="Proteomes" id="UP001143910">
    <property type="component" value="Unassembled WGS sequence"/>
</dbReference>
<protein>
    <submittedName>
        <fullName evidence="1">Uncharacterized protein</fullName>
    </submittedName>
</protein>
<evidence type="ECO:0000313" key="1">
    <source>
        <dbReference type="EMBL" id="KAJ2983005.1"/>
    </source>
</evidence>